<feature type="transmembrane region" description="Helical" evidence="1">
    <location>
        <begin position="192"/>
        <end position="212"/>
    </location>
</feature>
<sequence>MSAYELPSIYNQKQQTTQYFQGDEELDLHDGLQDQTTPPVVLSPEQQLENRERNDRRLVWLLLVTPLAMLIFTLIPVVTDLPAVNSMTSGDAIWRLFDPLVTLPLNMFIMFNTGPSAANWGLLKEKTMIWLLWAIGAAIYVQGHGIHLAAALFKHPVEDFMNAHPELMADATLGPQLTAIYLYMEDLWEHKIAHYMYAFGAMWMSWTQILAFRDQVNGPLSMTNKFVFALGSLVYGALLAAVAIEFPDGLYVGLVYTLVIGSACVLLITLNRRRLPKGGILAMGRRIVLQYYLGACVVGLIVVIAWIAKYGFVNRKAAGVA</sequence>
<protein>
    <submittedName>
        <fullName evidence="2">Uncharacterized protein</fullName>
    </submittedName>
</protein>
<proteinExistence type="predicted"/>
<evidence type="ECO:0000313" key="2">
    <source>
        <dbReference type="EMBL" id="ORY97507.1"/>
    </source>
</evidence>
<dbReference type="EMBL" id="MCGN01000004">
    <property type="protein sequence ID" value="ORY97507.1"/>
    <property type="molecule type" value="Genomic_DNA"/>
</dbReference>
<accession>A0A1X2HF09</accession>
<evidence type="ECO:0000313" key="3">
    <source>
        <dbReference type="Proteomes" id="UP000242180"/>
    </source>
</evidence>
<keyword evidence="3" id="KW-1185">Reference proteome</keyword>
<gene>
    <name evidence="2" type="ORF">BCR43DRAFT_489898</name>
</gene>
<name>A0A1X2HF09_SYNRA</name>
<dbReference type="Proteomes" id="UP000242180">
    <property type="component" value="Unassembled WGS sequence"/>
</dbReference>
<feature type="transmembrane region" description="Helical" evidence="1">
    <location>
        <begin position="291"/>
        <end position="308"/>
    </location>
</feature>
<feature type="transmembrane region" description="Helical" evidence="1">
    <location>
        <begin position="250"/>
        <end position="270"/>
    </location>
</feature>
<dbReference type="OrthoDB" id="2377933at2759"/>
<organism evidence="2 3">
    <name type="scientific">Syncephalastrum racemosum</name>
    <name type="common">Filamentous fungus</name>
    <dbReference type="NCBI Taxonomy" id="13706"/>
    <lineage>
        <taxon>Eukaryota</taxon>
        <taxon>Fungi</taxon>
        <taxon>Fungi incertae sedis</taxon>
        <taxon>Mucoromycota</taxon>
        <taxon>Mucoromycotina</taxon>
        <taxon>Mucoromycetes</taxon>
        <taxon>Mucorales</taxon>
        <taxon>Syncephalastraceae</taxon>
        <taxon>Syncephalastrum</taxon>
    </lineage>
</organism>
<feature type="transmembrane region" description="Helical" evidence="1">
    <location>
        <begin position="58"/>
        <end position="79"/>
    </location>
</feature>
<feature type="transmembrane region" description="Helical" evidence="1">
    <location>
        <begin position="224"/>
        <end position="244"/>
    </location>
</feature>
<comment type="caution">
    <text evidence="2">The sequence shown here is derived from an EMBL/GenBank/DDBJ whole genome shotgun (WGS) entry which is preliminary data.</text>
</comment>
<dbReference type="InParanoid" id="A0A1X2HF09"/>
<keyword evidence="1" id="KW-1133">Transmembrane helix</keyword>
<keyword evidence="1" id="KW-0472">Membrane</keyword>
<reference evidence="2 3" key="1">
    <citation type="submission" date="2016-07" db="EMBL/GenBank/DDBJ databases">
        <title>Pervasive Adenine N6-methylation of Active Genes in Fungi.</title>
        <authorList>
            <consortium name="DOE Joint Genome Institute"/>
            <person name="Mondo S.J."/>
            <person name="Dannebaum R.O."/>
            <person name="Kuo R.C."/>
            <person name="Labutti K."/>
            <person name="Haridas S."/>
            <person name="Kuo A."/>
            <person name="Salamov A."/>
            <person name="Ahrendt S.R."/>
            <person name="Lipzen A."/>
            <person name="Sullivan W."/>
            <person name="Andreopoulos W.B."/>
            <person name="Clum A."/>
            <person name="Lindquist E."/>
            <person name="Daum C."/>
            <person name="Ramamoorthy G.K."/>
            <person name="Gryganskyi A."/>
            <person name="Culley D."/>
            <person name="Magnuson J.K."/>
            <person name="James T.Y."/>
            <person name="O'Malley M.A."/>
            <person name="Stajich J.E."/>
            <person name="Spatafora J.W."/>
            <person name="Visel A."/>
            <person name="Grigoriev I.V."/>
        </authorList>
    </citation>
    <scope>NUCLEOTIDE SEQUENCE [LARGE SCALE GENOMIC DNA]</scope>
    <source>
        <strain evidence="2 3">NRRL 2496</strain>
    </source>
</reference>
<keyword evidence="1" id="KW-0812">Transmembrane</keyword>
<dbReference type="AlphaFoldDB" id="A0A1X2HF09"/>
<evidence type="ECO:0000256" key="1">
    <source>
        <dbReference type="SAM" id="Phobius"/>
    </source>
</evidence>
<dbReference type="OMA" id="HYIAHYL"/>
<feature type="transmembrane region" description="Helical" evidence="1">
    <location>
        <begin position="99"/>
        <end position="118"/>
    </location>
</feature>
<feature type="transmembrane region" description="Helical" evidence="1">
    <location>
        <begin position="130"/>
        <end position="153"/>
    </location>
</feature>